<dbReference type="EMBL" id="HE999757">
    <property type="protein sequence ID" value="CCO11874.2"/>
    <property type="molecule type" value="Genomic_DNA"/>
</dbReference>
<dbReference type="Proteomes" id="UP000000212">
    <property type="component" value="Chromosome"/>
</dbReference>
<evidence type="ECO:0000313" key="1">
    <source>
        <dbReference type="EMBL" id="CCO11874.2"/>
    </source>
</evidence>
<evidence type="ECO:0000313" key="2">
    <source>
        <dbReference type="Proteomes" id="UP000000212"/>
    </source>
</evidence>
<organism evidence="1 2">
    <name type="scientific">Carnobacterium maltaromaticum LMA28</name>
    <dbReference type="NCBI Taxonomy" id="1234679"/>
    <lineage>
        <taxon>Bacteria</taxon>
        <taxon>Bacillati</taxon>
        <taxon>Bacillota</taxon>
        <taxon>Bacilli</taxon>
        <taxon>Lactobacillales</taxon>
        <taxon>Carnobacteriaceae</taxon>
        <taxon>Carnobacterium</taxon>
    </lineage>
</organism>
<dbReference type="AlphaFoldDB" id="K8E5G8"/>
<dbReference type="HOGENOM" id="CLU_3267467_0_0_9"/>
<dbReference type="KEGG" id="cml:BN424_2434"/>
<accession>K8E5G8</accession>
<proteinExistence type="predicted"/>
<gene>
    <name evidence="1" type="ORF">BN424_2434</name>
</gene>
<protein>
    <submittedName>
        <fullName evidence="1">Uncharacterized protein</fullName>
    </submittedName>
</protein>
<reference evidence="2" key="1">
    <citation type="journal article" date="2013" name="Genome Announc.">
        <title>Complete Chromosome Sequence of Carnobacterium maltaromaticum LMA 28.</title>
        <authorList>
            <person name="Cailliez-Grimal C."/>
            <person name="Chaillou S."/>
            <person name="Anba-Mondoloni J."/>
            <person name="Loux V."/>
            <person name="Afzal M.I."/>
            <person name="Rahman A."/>
            <person name="Kergourlay G."/>
            <person name="Champomier-Verges M.C."/>
            <person name="Zagorec M."/>
            <person name="Dalgaard P."/>
            <person name="Leisner J.J."/>
            <person name="Prevost H."/>
            <person name="Revol-Junelles A.M."/>
            <person name="Borges F."/>
        </authorList>
    </citation>
    <scope>NUCLEOTIDE SEQUENCE</scope>
    <source>
        <strain evidence="2">LMA28</strain>
    </source>
</reference>
<dbReference type="STRING" id="1234679.BN424_2434"/>
<name>K8E5G8_CARML</name>
<sequence>MQTTRKKGKILKSKETLLLEFPIFLTWLKLRVQDTILEGVV</sequence>
<keyword evidence="2" id="KW-1185">Reference proteome</keyword>